<sequence>MGVISDPLAKNPETQGILWVQVTIPIMVFTIFLVWLRVWWRRRMSGAVAPTDITVLVSLLCAIIQEVLGCIAILEWGLGHHTAYIGQHKASQAMMYFYVYQIFYKILVSTTKVSDHPSLIKGRLKTDSETKMSFIFLYLDLFPISTFRRVCYVVQASVIVAMISFVAGTIFQCTPIPYFWNRTISAGHCVNTAAFWYGHAAWNTAGDVVILLLPLPVIRSLRMGRGQKLAVSGIFGLGAFVIVASIMRMIALNPASKVAQADMTYVISTSNAFLWTQVESCVAIVCVCLPTLKGLIKIVMPNLFSTGIPSAHDSYELDQFYWKSSETWKCKGNKSQGGKVADIVDERDSEERIMGITRTVDVEVTKDFSTETTTAGNEIFRGSNGYNRA</sequence>
<keyword evidence="9" id="KW-1185">Reference proteome</keyword>
<reference evidence="8" key="1">
    <citation type="submission" date="2021-07" db="EMBL/GenBank/DDBJ databases">
        <authorList>
            <person name="Durling M."/>
        </authorList>
    </citation>
    <scope>NUCLEOTIDE SEQUENCE</scope>
</reference>
<keyword evidence="4 6" id="KW-0472">Membrane</keyword>
<dbReference type="InterPro" id="IPR052337">
    <property type="entry name" value="SAT4-like"/>
</dbReference>
<accession>A0A9N9PUQ0</accession>
<comment type="similarity">
    <text evidence="5">Belongs to the SAT4 family.</text>
</comment>
<keyword evidence="2 6" id="KW-0812">Transmembrane</keyword>
<feature type="domain" description="Rhodopsin" evidence="7">
    <location>
        <begin position="36"/>
        <end position="114"/>
    </location>
</feature>
<dbReference type="OrthoDB" id="5401779at2759"/>
<dbReference type="AlphaFoldDB" id="A0A9N9PUQ0"/>
<gene>
    <name evidence="8" type="ORF">HYFRA_00008221</name>
</gene>
<protein>
    <recommendedName>
        <fullName evidence="7">Rhodopsin domain-containing protein</fullName>
    </recommendedName>
</protein>
<name>A0A9N9PUQ0_9HELO</name>
<evidence type="ECO:0000256" key="1">
    <source>
        <dbReference type="ARBA" id="ARBA00004141"/>
    </source>
</evidence>
<feature type="transmembrane region" description="Helical" evidence="6">
    <location>
        <begin position="230"/>
        <end position="252"/>
    </location>
</feature>
<evidence type="ECO:0000259" key="7">
    <source>
        <dbReference type="Pfam" id="PF20684"/>
    </source>
</evidence>
<comment type="caution">
    <text evidence="8">The sequence shown here is derived from an EMBL/GenBank/DDBJ whole genome shotgun (WGS) entry which is preliminary data.</text>
</comment>
<evidence type="ECO:0000313" key="8">
    <source>
        <dbReference type="EMBL" id="CAG8960501.1"/>
    </source>
</evidence>
<evidence type="ECO:0000313" key="9">
    <source>
        <dbReference type="Proteomes" id="UP000696280"/>
    </source>
</evidence>
<organism evidence="8 9">
    <name type="scientific">Hymenoscyphus fraxineus</name>
    <dbReference type="NCBI Taxonomy" id="746836"/>
    <lineage>
        <taxon>Eukaryota</taxon>
        <taxon>Fungi</taxon>
        <taxon>Dikarya</taxon>
        <taxon>Ascomycota</taxon>
        <taxon>Pezizomycotina</taxon>
        <taxon>Leotiomycetes</taxon>
        <taxon>Helotiales</taxon>
        <taxon>Helotiaceae</taxon>
        <taxon>Hymenoscyphus</taxon>
    </lineage>
</organism>
<feature type="transmembrane region" description="Helical" evidence="6">
    <location>
        <begin position="52"/>
        <end position="74"/>
    </location>
</feature>
<dbReference type="EMBL" id="CAJVRL010000099">
    <property type="protein sequence ID" value="CAG8960501.1"/>
    <property type="molecule type" value="Genomic_DNA"/>
</dbReference>
<dbReference type="PANTHER" id="PTHR33048">
    <property type="entry name" value="PTH11-LIKE INTEGRAL MEMBRANE PROTEIN (AFU_ORTHOLOGUE AFUA_5G11245)"/>
    <property type="match status" value="1"/>
</dbReference>
<evidence type="ECO:0000256" key="2">
    <source>
        <dbReference type="ARBA" id="ARBA00022692"/>
    </source>
</evidence>
<comment type="subcellular location">
    <subcellularLocation>
        <location evidence="1">Membrane</location>
        <topology evidence="1">Multi-pass membrane protein</topology>
    </subcellularLocation>
</comment>
<dbReference type="Proteomes" id="UP000696280">
    <property type="component" value="Unassembled WGS sequence"/>
</dbReference>
<dbReference type="InterPro" id="IPR049326">
    <property type="entry name" value="Rhodopsin_dom_fungi"/>
</dbReference>
<evidence type="ECO:0000256" key="5">
    <source>
        <dbReference type="ARBA" id="ARBA00038359"/>
    </source>
</evidence>
<dbReference type="PANTHER" id="PTHR33048:SF47">
    <property type="entry name" value="INTEGRAL MEMBRANE PROTEIN-RELATED"/>
    <property type="match status" value="1"/>
</dbReference>
<feature type="domain" description="Rhodopsin" evidence="7">
    <location>
        <begin position="130"/>
        <end position="297"/>
    </location>
</feature>
<keyword evidence="3 6" id="KW-1133">Transmembrane helix</keyword>
<dbReference type="GO" id="GO:0016020">
    <property type="term" value="C:membrane"/>
    <property type="evidence" value="ECO:0007669"/>
    <property type="project" value="UniProtKB-SubCell"/>
</dbReference>
<feature type="transmembrane region" description="Helical" evidence="6">
    <location>
        <begin position="158"/>
        <end position="180"/>
    </location>
</feature>
<evidence type="ECO:0000256" key="6">
    <source>
        <dbReference type="SAM" id="Phobius"/>
    </source>
</evidence>
<proteinExistence type="inferred from homology"/>
<evidence type="ECO:0000256" key="3">
    <source>
        <dbReference type="ARBA" id="ARBA00022989"/>
    </source>
</evidence>
<dbReference type="Pfam" id="PF20684">
    <property type="entry name" value="Fung_rhodopsin"/>
    <property type="match status" value="2"/>
</dbReference>
<feature type="transmembrane region" description="Helical" evidence="6">
    <location>
        <begin position="200"/>
        <end position="218"/>
    </location>
</feature>
<evidence type="ECO:0000256" key="4">
    <source>
        <dbReference type="ARBA" id="ARBA00023136"/>
    </source>
</evidence>
<feature type="transmembrane region" description="Helical" evidence="6">
    <location>
        <begin position="16"/>
        <end position="40"/>
    </location>
</feature>